<feature type="compositionally biased region" description="Low complexity" evidence="1">
    <location>
        <begin position="180"/>
        <end position="195"/>
    </location>
</feature>
<evidence type="ECO:0000256" key="1">
    <source>
        <dbReference type="SAM" id="MobiDB-lite"/>
    </source>
</evidence>
<comment type="caution">
    <text evidence="3">The sequence shown here is derived from an EMBL/GenBank/DDBJ whole genome shotgun (WGS) entry which is preliminary data.</text>
</comment>
<feature type="region of interest" description="Disordered" evidence="1">
    <location>
        <begin position="176"/>
        <end position="206"/>
    </location>
</feature>
<accession>A0ABW7QH56</accession>
<feature type="domain" description="Pvc16 N-terminal" evidence="2">
    <location>
        <begin position="2"/>
        <end position="181"/>
    </location>
</feature>
<dbReference type="RefSeq" id="WP_397707085.1">
    <property type="nucleotide sequence ID" value="NZ_JBIRGN010000001.1"/>
</dbReference>
<name>A0ABW7QH56_9ACTN</name>
<sequence>MAVDETLKSLTDAGFVDAGISPKPAVTVGPLDRDDPGPRLNWFLYRVSPNTAFRSMEHPSTGSRTSMGAPPLAVQLHYLLSAYGATPTTGGDSEQIIHTSLAAVMRRLHESPVISAGSPFLPNPEPALAEPLRITLEDFDLENYSKLWTASTKPLRLSVAYTVSLVVIEPQRRHTERPPVSTVRTLSSTSVGTRLKAPRPDRVGGDATLSVRVEGPGPAGPFFLAAEPGDPPGHGPLGWPMTTVARDDRGEFILRLPRHDLVPAVRGLIVGPGADGLPAGQGGVALAVTPVVVSVPGNGQLTVGSRVTLTTAHCAPDTELFFDGVAAPTVAVTPTSVTFDVPDRTGRPMVSLRSRHLAGEPRQVEVRS</sequence>
<evidence type="ECO:0000313" key="4">
    <source>
        <dbReference type="Proteomes" id="UP001610818"/>
    </source>
</evidence>
<dbReference type="Proteomes" id="UP001610818">
    <property type="component" value="Unassembled WGS sequence"/>
</dbReference>
<reference evidence="3 4" key="1">
    <citation type="submission" date="2024-10" db="EMBL/GenBank/DDBJ databases">
        <title>The Natural Products Discovery Center: Release of the First 8490 Sequenced Strains for Exploring Actinobacteria Biosynthetic Diversity.</title>
        <authorList>
            <person name="Kalkreuter E."/>
            <person name="Kautsar S.A."/>
            <person name="Yang D."/>
            <person name="Bader C.D."/>
            <person name="Teijaro C.N."/>
            <person name="Fluegel L."/>
            <person name="Davis C.M."/>
            <person name="Simpson J.R."/>
            <person name="Lauterbach L."/>
            <person name="Steele A.D."/>
            <person name="Gui C."/>
            <person name="Meng S."/>
            <person name="Li G."/>
            <person name="Viehrig K."/>
            <person name="Ye F."/>
            <person name="Su P."/>
            <person name="Kiefer A.F."/>
            <person name="Nichols A."/>
            <person name="Cepeda A.J."/>
            <person name="Yan W."/>
            <person name="Fan B."/>
            <person name="Jiang Y."/>
            <person name="Adhikari A."/>
            <person name="Zheng C.-J."/>
            <person name="Schuster L."/>
            <person name="Cowan T.M."/>
            <person name="Smanski M.J."/>
            <person name="Chevrette M.G."/>
            <person name="De Carvalho L.P.S."/>
            <person name="Shen B."/>
        </authorList>
    </citation>
    <scope>NUCLEOTIDE SEQUENCE [LARGE SCALE GENOMIC DNA]</scope>
    <source>
        <strain evidence="3 4">NPDC017990</strain>
    </source>
</reference>
<evidence type="ECO:0000259" key="2">
    <source>
        <dbReference type="Pfam" id="PF14065"/>
    </source>
</evidence>
<gene>
    <name evidence="3" type="ORF">ACH4F9_02460</name>
</gene>
<proteinExistence type="predicted"/>
<dbReference type="InterPro" id="IPR025351">
    <property type="entry name" value="Pvc16_N"/>
</dbReference>
<dbReference type="Pfam" id="PF14065">
    <property type="entry name" value="Pvc16_N"/>
    <property type="match status" value="1"/>
</dbReference>
<evidence type="ECO:0000313" key="3">
    <source>
        <dbReference type="EMBL" id="MFH8543859.1"/>
    </source>
</evidence>
<keyword evidence="4" id="KW-1185">Reference proteome</keyword>
<dbReference type="EMBL" id="JBIRGQ010000001">
    <property type="protein sequence ID" value="MFH8543859.1"/>
    <property type="molecule type" value="Genomic_DNA"/>
</dbReference>
<organism evidence="3 4">
    <name type="scientific">Streptomyces longisporoflavus</name>
    <dbReference type="NCBI Taxonomy" id="28044"/>
    <lineage>
        <taxon>Bacteria</taxon>
        <taxon>Bacillati</taxon>
        <taxon>Actinomycetota</taxon>
        <taxon>Actinomycetes</taxon>
        <taxon>Kitasatosporales</taxon>
        <taxon>Streptomycetaceae</taxon>
        <taxon>Streptomyces</taxon>
    </lineage>
</organism>
<protein>
    <submittedName>
        <fullName evidence="3">DUF4255 domain-containing protein</fullName>
    </submittedName>
</protein>